<organism evidence="2 3">
    <name type="scientific">Salipiger aestuarii</name>
    <dbReference type="NCBI Taxonomy" id="568098"/>
    <lineage>
        <taxon>Bacteria</taxon>
        <taxon>Pseudomonadati</taxon>
        <taxon>Pseudomonadota</taxon>
        <taxon>Alphaproteobacteria</taxon>
        <taxon>Rhodobacterales</taxon>
        <taxon>Roseobacteraceae</taxon>
        <taxon>Salipiger</taxon>
    </lineage>
</organism>
<dbReference type="OrthoDB" id="7875085at2"/>
<protein>
    <submittedName>
        <fullName evidence="2">Uncharacterized protein</fullName>
    </submittedName>
</protein>
<keyword evidence="3" id="KW-1185">Reference proteome</keyword>
<gene>
    <name evidence="2" type="ORF">ATI53_101777</name>
</gene>
<feature type="chain" id="PRO_5016408117" evidence="1">
    <location>
        <begin position="23"/>
        <end position="109"/>
    </location>
</feature>
<accession>A0A327Y7F1</accession>
<reference evidence="2 3" key="1">
    <citation type="submission" date="2018-06" db="EMBL/GenBank/DDBJ databases">
        <title>Genomic Encyclopedia of Archaeal and Bacterial Type Strains, Phase II (KMG-II): from individual species to whole genera.</title>
        <authorList>
            <person name="Goeker M."/>
        </authorList>
    </citation>
    <scope>NUCLEOTIDE SEQUENCE [LARGE SCALE GENOMIC DNA]</scope>
    <source>
        <strain evidence="2 3">DSM 22011</strain>
    </source>
</reference>
<evidence type="ECO:0000313" key="2">
    <source>
        <dbReference type="EMBL" id="RAK16990.1"/>
    </source>
</evidence>
<evidence type="ECO:0000313" key="3">
    <source>
        <dbReference type="Proteomes" id="UP000249165"/>
    </source>
</evidence>
<dbReference type="RefSeq" id="WP_009503426.1">
    <property type="nucleotide sequence ID" value="NZ_LIGK01000025.1"/>
</dbReference>
<sequence length="109" mass="11602">MRTVSFLATVVALSFSASGAFAWNDAYTGDATADLSRQPLVQAWPQGNYCPGGKQPVILGGVICCGIPTAGAYYDPAPSRRVYRAKPAVRKSYLPRAYAPVGEKGVVYQ</sequence>
<dbReference type="AlphaFoldDB" id="A0A327Y7F1"/>
<dbReference type="Proteomes" id="UP000249165">
    <property type="component" value="Unassembled WGS sequence"/>
</dbReference>
<feature type="signal peptide" evidence="1">
    <location>
        <begin position="1"/>
        <end position="22"/>
    </location>
</feature>
<proteinExistence type="predicted"/>
<name>A0A327Y7F1_9RHOB</name>
<dbReference type="EMBL" id="QLMG01000017">
    <property type="protein sequence ID" value="RAK16990.1"/>
    <property type="molecule type" value="Genomic_DNA"/>
</dbReference>
<comment type="caution">
    <text evidence="2">The sequence shown here is derived from an EMBL/GenBank/DDBJ whole genome shotgun (WGS) entry which is preliminary data.</text>
</comment>
<keyword evidence="1" id="KW-0732">Signal</keyword>
<evidence type="ECO:0000256" key="1">
    <source>
        <dbReference type="SAM" id="SignalP"/>
    </source>
</evidence>